<dbReference type="GO" id="GO:0016787">
    <property type="term" value="F:hydrolase activity"/>
    <property type="evidence" value="ECO:0007669"/>
    <property type="project" value="UniProtKB-KW"/>
</dbReference>
<proteinExistence type="predicted"/>
<evidence type="ECO:0000256" key="4">
    <source>
        <dbReference type="SAM" id="MobiDB-lite"/>
    </source>
</evidence>
<dbReference type="PANTHER" id="PTHR43046">
    <property type="entry name" value="GDP-MANNOSE MANNOSYL HYDROLASE"/>
    <property type="match status" value="1"/>
</dbReference>
<feature type="region of interest" description="Disordered" evidence="4">
    <location>
        <begin position="168"/>
        <end position="194"/>
    </location>
</feature>
<protein>
    <submittedName>
        <fullName evidence="6">NUDIX hydrolase</fullName>
    </submittedName>
</protein>
<keyword evidence="2 6" id="KW-0378">Hydrolase</keyword>
<dbReference type="CDD" id="cd18876">
    <property type="entry name" value="NUDIX_Hydrolase"/>
    <property type="match status" value="1"/>
</dbReference>
<dbReference type="Pfam" id="PF00293">
    <property type="entry name" value="NUDIX"/>
    <property type="match status" value="1"/>
</dbReference>
<dbReference type="PROSITE" id="PS51462">
    <property type="entry name" value="NUDIX"/>
    <property type="match status" value="1"/>
</dbReference>
<feature type="domain" description="Nudix hydrolase" evidence="5">
    <location>
        <begin position="30"/>
        <end position="159"/>
    </location>
</feature>
<reference evidence="6 7" key="1">
    <citation type="journal article" date="2019" name="Int. J. Syst. Evol. Microbiol.">
        <title>The Global Catalogue of Microorganisms (GCM) 10K type strain sequencing project: providing services to taxonomists for standard genome sequencing and annotation.</title>
        <authorList>
            <consortium name="The Broad Institute Genomics Platform"/>
            <consortium name="The Broad Institute Genome Sequencing Center for Infectious Disease"/>
            <person name="Wu L."/>
            <person name="Ma J."/>
        </authorList>
    </citation>
    <scope>NUCLEOTIDE SEQUENCE [LARGE SCALE GENOMIC DNA]</scope>
    <source>
        <strain evidence="6 7">JCM 14969</strain>
    </source>
</reference>
<evidence type="ECO:0000256" key="3">
    <source>
        <dbReference type="ARBA" id="ARBA00022842"/>
    </source>
</evidence>
<keyword evidence="7" id="KW-1185">Reference proteome</keyword>
<dbReference type="InterPro" id="IPR015797">
    <property type="entry name" value="NUDIX_hydrolase-like_dom_sf"/>
</dbReference>
<comment type="caution">
    <text evidence="6">The sequence shown here is derived from an EMBL/GenBank/DDBJ whole genome shotgun (WGS) entry which is preliminary data.</text>
</comment>
<dbReference type="RefSeq" id="WP_344213424.1">
    <property type="nucleotide sequence ID" value="NZ_BAAAOS010000018.1"/>
</dbReference>
<name>A0ABN2D9X0_9ACTN</name>
<dbReference type="SUPFAM" id="SSF55811">
    <property type="entry name" value="Nudix"/>
    <property type="match status" value="1"/>
</dbReference>
<organism evidence="6 7">
    <name type="scientific">Kribbella sancticallisti</name>
    <dbReference type="NCBI Taxonomy" id="460087"/>
    <lineage>
        <taxon>Bacteria</taxon>
        <taxon>Bacillati</taxon>
        <taxon>Actinomycetota</taxon>
        <taxon>Actinomycetes</taxon>
        <taxon>Propionibacteriales</taxon>
        <taxon>Kribbellaceae</taxon>
        <taxon>Kribbella</taxon>
    </lineage>
</organism>
<dbReference type="Gene3D" id="3.90.79.10">
    <property type="entry name" value="Nucleoside Triphosphate Pyrophosphohydrolase"/>
    <property type="match status" value="1"/>
</dbReference>
<accession>A0ABN2D9X0</accession>
<sequence length="194" mass="21238">MTHPYRDVDLAADGEPEKEFNPGIAGRLPKKTTAAGALVRNSEGLILFLEAVYKPTLEIPGGVTEFDESPLDAVRREAREEIGIDIEIGSPLVVDWIPASGPWFDGIMFIFDGGVLTDDQIAQITLDATEARRFQFMTLDEAAPRMRPSMVRRLSRAQQALEQGAPIYAEFGRQPEPRGAAETVPAERNGSVGE</sequence>
<evidence type="ECO:0000256" key="1">
    <source>
        <dbReference type="ARBA" id="ARBA00001946"/>
    </source>
</evidence>
<evidence type="ECO:0000256" key="2">
    <source>
        <dbReference type="ARBA" id="ARBA00022801"/>
    </source>
</evidence>
<evidence type="ECO:0000313" key="6">
    <source>
        <dbReference type="EMBL" id="GAA1571674.1"/>
    </source>
</evidence>
<dbReference type="InterPro" id="IPR020084">
    <property type="entry name" value="NUDIX_hydrolase_CS"/>
</dbReference>
<keyword evidence="3" id="KW-0460">Magnesium</keyword>
<dbReference type="InterPro" id="IPR000086">
    <property type="entry name" value="NUDIX_hydrolase_dom"/>
</dbReference>
<dbReference type="PROSITE" id="PS00893">
    <property type="entry name" value="NUDIX_BOX"/>
    <property type="match status" value="1"/>
</dbReference>
<comment type="cofactor">
    <cofactor evidence="1">
        <name>Mg(2+)</name>
        <dbReference type="ChEBI" id="CHEBI:18420"/>
    </cofactor>
</comment>
<gene>
    <name evidence="6" type="ORF">GCM10009789_26530</name>
</gene>
<dbReference type="PANTHER" id="PTHR43046:SF12">
    <property type="entry name" value="GDP-MANNOSE MANNOSYL HYDROLASE"/>
    <property type="match status" value="1"/>
</dbReference>
<evidence type="ECO:0000313" key="7">
    <source>
        <dbReference type="Proteomes" id="UP001500393"/>
    </source>
</evidence>
<dbReference type="EMBL" id="BAAAOS010000018">
    <property type="protein sequence ID" value="GAA1571674.1"/>
    <property type="molecule type" value="Genomic_DNA"/>
</dbReference>
<evidence type="ECO:0000259" key="5">
    <source>
        <dbReference type="PROSITE" id="PS51462"/>
    </source>
</evidence>
<dbReference type="Proteomes" id="UP001500393">
    <property type="component" value="Unassembled WGS sequence"/>
</dbReference>